<reference evidence="5" key="1">
    <citation type="submission" date="2022-07" db="EMBL/GenBank/DDBJ databases">
        <title>Characterization of the Novel Bacterium Alteromonas immobilis LMIT006 and Alteromonas gregis LMIT007.</title>
        <authorList>
            <person name="Lin X."/>
        </authorList>
    </citation>
    <scope>NUCLEOTIDE SEQUENCE</scope>
    <source>
        <strain evidence="5">LMIT007</strain>
    </source>
</reference>
<evidence type="ECO:0000256" key="3">
    <source>
        <dbReference type="SAM" id="MobiDB-lite"/>
    </source>
</evidence>
<dbReference type="InterPro" id="IPR050135">
    <property type="entry name" value="dGTPase-like"/>
</dbReference>
<dbReference type="InterPro" id="IPR023023">
    <property type="entry name" value="dNTPase_2"/>
</dbReference>
<dbReference type="HAMAP" id="MF_01212">
    <property type="entry name" value="dGTPase_type2"/>
    <property type="match status" value="1"/>
</dbReference>
<proteinExistence type="inferred from homology"/>
<dbReference type="PROSITE" id="PS51831">
    <property type="entry name" value="HD"/>
    <property type="match status" value="1"/>
</dbReference>
<protein>
    <recommendedName>
        <fullName evidence="2">Deoxyguanosinetriphosphate triphosphohydrolase-like protein</fullName>
    </recommendedName>
</protein>
<dbReference type="Gene3D" id="1.10.3210.10">
    <property type="entry name" value="Hypothetical protein af1432"/>
    <property type="match status" value="1"/>
</dbReference>
<comment type="caution">
    <text evidence="5">The sequence shown here is derived from an EMBL/GenBank/DDBJ whole genome shotgun (WGS) entry which is preliminary data.</text>
</comment>
<dbReference type="Pfam" id="PF13286">
    <property type="entry name" value="HD_assoc"/>
    <property type="match status" value="1"/>
</dbReference>
<dbReference type="NCBIfam" id="NF003701">
    <property type="entry name" value="PRK05318.1"/>
    <property type="match status" value="1"/>
</dbReference>
<dbReference type="GO" id="GO:0006203">
    <property type="term" value="P:dGTP catabolic process"/>
    <property type="evidence" value="ECO:0007669"/>
    <property type="project" value="TreeGrafter"/>
</dbReference>
<dbReference type="InterPro" id="IPR003607">
    <property type="entry name" value="HD/PDEase_dom"/>
</dbReference>
<dbReference type="InterPro" id="IPR026875">
    <property type="entry name" value="PHydrolase_assoc_dom"/>
</dbReference>
<dbReference type="NCBIfam" id="NF041026">
    <property type="entry name" value="antiphage_dGTPase"/>
    <property type="match status" value="1"/>
</dbReference>
<dbReference type="Pfam" id="PF01966">
    <property type="entry name" value="HD"/>
    <property type="match status" value="1"/>
</dbReference>
<dbReference type="CDD" id="cd00077">
    <property type="entry name" value="HDc"/>
    <property type="match status" value="1"/>
</dbReference>
<feature type="domain" description="HD" evidence="4">
    <location>
        <begin position="59"/>
        <end position="251"/>
    </location>
</feature>
<dbReference type="PANTHER" id="PTHR11373:SF40">
    <property type="entry name" value="DEOXYGUANOSINETRIPHOSPHATE TRIPHOSPHOHYDROLASE-LIKE PROTEIN 2"/>
    <property type="match status" value="1"/>
</dbReference>
<dbReference type="GO" id="GO:0008832">
    <property type="term" value="F:dGTPase activity"/>
    <property type="evidence" value="ECO:0007669"/>
    <property type="project" value="TreeGrafter"/>
</dbReference>
<evidence type="ECO:0000256" key="1">
    <source>
        <dbReference type="ARBA" id="ARBA00022801"/>
    </source>
</evidence>
<dbReference type="Proteomes" id="UP001165413">
    <property type="component" value="Unassembled WGS sequence"/>
</dbReference>
<comment type="similarity">
    <text evidence="2">Belongs to the dGTPase family. Type 2 subfamily.</text>
</comment>
<dbReference type="EMBL" id="JANATA010000001">
    <property type="protein sequence ID" value="MCP3427362.1"/>
    <property type="molecule type" value="Genomic_DNA"/>
</dbReference>
<dbReference type="NCBIfam" id="TIGR01353">
    <property type="entry name" value="dGTP_triPase"/>
    <property type="match status" value="1"/>
</dbReference>
<dbReference type="PANTHER" id="PTHR11373">
    <property type="entry name" value="DEOXYNUCLEOSIDE TRIPHOSPHATE TRIPHOSPHOHYDROLASE"/>
    <property type="match status" value="1"/>
</dbReference>
<accession>A0AA41WVI9</accession>
<dbReference type="InterPro" id="IPR006261">
    <property type="entry name" value="dGTPase"/>
</dbReference>
<feature type="region of interest" description="Disordered" evidence="3">
    <location>
        <begin position="1"/>
        <end position="26"/>
    </location>
</feature>
<dbReference type="SMART" id="SM00471">
    <property type="entry name" value="HDc"/>
    <property type="match status" value="1"/>
</dbReference>
<gene>
    <name evidence="5" type="ORF">NLF92_00180</name>
</gene>
<sequence length="433" mass="49752">MSHQIWDQRYQPRNNIRDGDHRSAAQRDKARVLHSAAFRRLQAKTQIHGIGMSDFYRTRLTHSLEAAQVGSGITEQLAQKYPQPAESILGIDGHLIETICLAHDIGHPPFGHGGEIALNYVMRNDGGYEGNAQTFRIVTQLEPYTQQNGMNLSRRTLLGLIKYPNFINTLNTGYPECTAHNTKDVRTHDYVPPKGLYDCDNTVFEWLLSAVDPGDKELFMSYVSQDNKHHKTLFKSFDCSVMELADDIAYGVHDLEDAIVLNKVTFASFQREIVKPIQEHNATKLSQRIHSLAIELFTEESYRRKNAIGAIVNNFITAIEIHKQEKFKTNLLDYQAVLPADDMRELLLFKNFVHRHVIQNTEVQILRYKGQQIVIELYKAFNSDPQRLLPPNTRRRWENAQDIGLEKRIIADYIAGMTDEYASRMHRDLFLSS</sequence>
<dbReference type="RefSeq" id="WP_254097640.1">
    <property type="nucleotide sequence ID" value="NZ_JANATA010000001.1"/>
</dbReference>
<feature type="compositionally biased region" description="Basic and acidic residues" evidence="3">
    <location>
        <begin position="15"/>
        <end position="26"/>
    </location>
</feature>
<name>A0AA41WVI9_9ALTE</name>
<dbReference type="SUPFAM" id="SSF109604">
    <property type="entry name" value="HD-domain/PDEase-like"/>
    <property type="match status" value="1"/>
</dbReference>
<keyword evidence="6" id="KW-1185">Reference proteome</keyword>
<evidence type="ECO:0000259" key="4">
    <source>
        <dbReference type="PROSITE" id="PS51831"/>
    </source>
</evidence>
<organism evidence="5 6">
    <name type="scientific">Opacimonas viscosa</name>
    <dbReference type="NCBI Taxonomy" id="2961944"/>
    <lineage>
        <taxon>Bacteria</taxon>
        <taxon>Pseudomonadati</taxon>
        <taxon>Pseudomonadota</taxon>
        <taxon>Gammaproteobacteria</taxon>
        <taxon>Alteromonadales</taxon>
        <taxon>Alteromonadaceae</taxon>
        <taxon>Opacimonas</taxon>
    </lineage>
</organism>
<dbReference type="InterPro" id="IPR006674">
    <property type="entry name" value="HD_domain"/>
</dbReference>
<keyword evidence="1 2" id="KW-0378">Hydrolase</keyword>
<evidence type="ECO:0000313" key="5">
    <source>
        <dbReference type="EMBL" id="MCP3427362.1"/>
    </source>
</evidence>
<evidence type="ECO:0000313" key="6">
    <source>
        <dbReference type="Proteomes" id="UP001165413"/>
    </source>
</evidence>
<dbReference type="AlphaFoldDB" id="A0AA41WVI9"/>
<evidence type="ECO:0000256" key="2">
    <source>
        <dbReference type="HAMAP-Rule" id="MF_01212"/>
    </source>
</evidence>